<dbReference type="EMBL" id="UINC01124370">
    <property type="protein sequence ID" value="SVD01471.1"/>
    <property type="molecule type" value="Genomic_DNA"/>
</dbReference>
<protein>
    <submittedName>
        <fullName evidence="1">Uncharacterized protein</fullName>
    </submittedName>
</protein>
<sequence length="125" mass="15338">FKEIKKFLNELKEHISIRLSNVEISMNEVDAYIIYPKTNKEKLIYNVIYIDTSQYYKNYIVNVTLRKMTFKMKEMKYKDLIFYSKHPALRKYKNFKLIKSLKLQQHEVSDYISKTLIDDKVYYFH</sequence>
<accession>A0A382RXU5</accession>
<organism evidence="1">
    <name type="scientific">marine metagenome</name>
    <dbReference type="NCBI Taxonomy" id="408172"/>
    <lineage>
        <taxon>unclassified sequences</taxon>
        <taxon>metagenomes</taxon>
        <taxon>ecological metagenomes</taxon>
    </lineage>
</organism>
<dbReference type="AlphaFoldDB" id="A0A382RXU5"/>
<evidence type="ECO:0000313" key="1">
    <source>
        <dbReference type="EMBL" id="SVD01471.1"/>
    </source>
</evidence>
<gene>
    <name evidence="1" type="ORF">METZ01_LOCUS354325</name>
</gene>
<proteinExistence type="predicted"/>
<feature type="non-terminal residue" evidence="1">
    <location>
        <position position="1"/>
    </location>
</feature>
<name>A0A382RXU5_9ZZZZ</name>
<reference evidence="1" key="1">
    <citation type="submission" date="2018-05" db="EMBL/GenBank/DDBJ databases">
        <authorList>
            <person name="Lanie J.A."/>
            <person name="Ng W.-L."/>
            <person name="Kazmierczak K.M."/>
            <person name="Andrzejewski T.M."/>
            <person name="Davidsen T.M."/>
            <person name="Wayne K.J."/>
            <person name="Tettelin H."/>
            <person name="Glass J.I."/>
            <person name="Rusch D."/>
            <person name="Podicherti R."/>
            <person name="Tsui H.-C.T."/>
            <person name="Winkler M.E."/>
        </authorList>
    </citation>
    <scope>NUCLEOTIDE SEQUENCE</scope>
</reference>